<feature type="repeat" description="TPR" evidence="3">
    <location>
        <begin position="152"/>
        <end position="185"/>
    </location>
</feature>
<dbReference type="Gene3D" id="1.25.40.10">
    <property type="entry name" value="Tetratricopeptide repeat domain"/>
    <property type="match status" value="3"/>
</dbReference>
<dbReference type="AlphaFoldDB" id="A0A318EEF1"/>
<dbReference type="PANTHER" id="PTHR45586">
    <property type="entry name" value="TPR REPEAT-CONTAINING PROTEIN PA4667"/>
    <property type="match status" value="1"/>
</dbReference>
<dbReference type="InterPro" id="IPR051012">
    <property type="entry name" value="CellSynth/LPSAsmb/PSIAsmb"/>
</dbReference>
<evidence type="ECO:0000256" key="4">
    <source>
        <dbReference type="SAM" id="SignalP"/>
    </source>
</evidence>
<dbReference type="SUPFAM" id="SSF48452">
    <property type="entry name" value="TPR-like"/>
    <property type="match status" value="2"/>
</dbReference>
<keyword evidence="4" id="KW-0732">Signal</keyword>
<keyword evidence="2 3" id="KW-0802">TPR repeat</keyword>
<dbReference type="InterPro" id="IPR011990">
    <property type="entry name" value="TPR-like_helical_dom_sf"/>
</dbReference>
<protein>
    <submittedName>
        <fullName evidence="5">Tetratricopeptide repeat protein</fullName>
    </submittedName>
</protein>
<name>A0A318EEF1_9GAMM</name>
<dbReference type="PANTHER" id="PTHR45586:SF1">
    <property type="entry name" value="LIPOPOLYSACCHARIDE ASSEMBLY PROTEIN B"/>
    <property type="match status" value="1"/>
</dbReference>
<proteinExistence type="predicted"/>
<comment type="caution">
    <text evidence="5">The sequence shown here is derived from an EMBL/GenBank/DDBJ whole genome shotgun (WGS) entry which is preliminary data.</text>
</comment>
<sequence length="423" mass="47260">MRKTILMLGMLAALSSPAVMAEEGESSSSRGERSLAMRETTFKQLNKARELSEQDNHAEAISVLTRIADDRRANGYEKAQAYYMLAFCHYQQGDNAKAIAAYEQVLTQDGVPDSLRTSTQYAIAQMYMATEKWGKAVAVLEDWFKATDEPGANAYVLLGQAYFQLRQYDKARRPIERAIVNAKNSGEQVKENWLLLLRSIYYEAGDFRNMMVTLKDLAGLYPKREYWLQLAAVYGELDDPKRQLAVLLAAYDQGYFERGQDYVNLAQLLLGNDVPYRAATVLQEGIDKKLVESSAQYLNLLADAYVRAKDYAAAIEVLRRAAQTTGDGESELRLAQALMEQNQWGEAAAAARRAIEKGGLRRPDVANVVLGLALYEQNQLPAAAAAFSKASEDERSRTVAEQWKQFIAREQERIRAIAAFGAG</sequence>
<dbReference type="RefSeq" id="WP_170123838.1">
    <property type="nucleotide sequence ID" value="NZ_CAWNXA010000001.1"/>
</dbReference>
<accession>A0A318EEF1</accession>
<feature type="signal peptide" evidence="4">
    <location>
        <begin position="1"/>
        <end position="21"/>
    </location>
</feature>
<dbReference type="InterPro" id="IPR019734">
    <property type="entry name" value="TPR_rpt"/>
</dbReference>
<keyword evidence="6" id="KW-1185">Reference proteome</keyword>
<feature type="chain" id="PRO_5016409095" evidence="4">
    <location>
        <begin position="22"/>
        <end position="423"/>
    </location>
</feature>
<evidence type="ECO:0000313" key="6">
    <source>
        <dbReference type="Proteomes" id="UP000248330"/>
    </source>
</evidence>
<dbReference type="EMBL" id="QICN01000001">
    <property type="protein sequence ID" value="PXV71149.1"/>
    <property type="molecule type" value="Genomic_DNA"/>
</dbReference>
<organism evidence="5 6">
    <name type="scientific">Sinimarinibacterium flocculans</name>
    <dbReference type="NCBI Taxonomy" id="985250"/>
    <lineage>
        <taxon>Bacteria</taxon>
        <taxon>Pseudomonadati</taxon>
        <taxon>Pseudomonadota</taxon>
        <taxon>Gammaproteobacteria</taxon>
        <taxon>Nevskiales</taxon>
        <taxon>Nevskiaceae</taxon>
        <taxon>Sinimarinibacterium</taxon>
    </lineage>
</organism>
<evidence type="ECO:0000256" key="1">
    <source>
        <dbReference type="ARBA" id="ARBA00022737"/>
    </source>
</evidence>
<keyword evidence="1" id="KW-0677">Repeat</keyword>
<evidence type="ECO:0000256" key="3">
    <source>
        <dbReference type="PROSITE-ProRule" id="PRU00339"/>
    </source>
</evidence>
<reference evidence="5 6" key="1">
    <citation type="submission" date="2018-04" db="EMBL/GenBank/DDBJ databases">
        <title>Genomic Encyclopedia of Type Strains, Phase IV (KMG-IV): sequencing the most valuable type-strain genomes for metagenomic binning, comparative biology and taxonomic classification.</title>
        <authorList>
            <person name="Goeker M."/>
        </authorList>
    </citation>
    <scope>NUCLEOTIDE SEQUENCE [LARGE SCALE GENOMIC DNA]</scope>
    <source>
        <strain evidence="5 6">DSM 104150</strain>
    </source>
</reference>
<evidence type="ECO:0000256" key="2">
    <source>
        <dbReference type="ARBA" id="ARBA00022803"/>
    </source>
</evidence>
<evidence type="ECO:0000313" key="5">
    <source>
        <dbReference type="EMBL" id="PXV71149.1"/>
    </source>
</evidence>
<dbReference type="SMART" id="SM00028">
    <property type="entry name" value="TPR"/>
    <property type="match status" value="3"/>
</dbReference>
<dbReference type="Pfam" id="PF13432">
    <property type="entry name" value="TPR_16"/>
    <property type="match status" value="4"/>
</dbReference>
<gene>
    <name evidence="5" type="ORF">C8D93_101190</name>
</gene>
<dbReference type="PROSITE" id="PS50005">
    <property type="entry name" value="TPR"/>
    <property type="match status" value="1"/>
</dbReference>
<dbReference type="Proteomes" id="UP000248330">
    <property type="component" value="Unassembled WGS sequence"/>
</dbReference>